<gene>
    <name evidence="3" type="ORF">ACFFMS_03170</name>
</gene>
<name>A0ABV5WAD3_9BACI</name>
<dbReference type="InterPro" id="IPR000989">
    <property type="entry name" value="Rep"/>
</dbReference>
<dbReference type="EMBL" id="JBHMAF010000015">
    <property type="protein sequence ID" value="MFB9757545.1"/>
    <property type="molecule type" value="Genomic_DNA"/>
</dbReference>
<proteinExistence type="inferred from homology"/>
<protein>
    <submittedName>
        <fullName evidence="3">Protein rep</fullName>
    </submittedName>
</protein>
<evidence type="ECO:0000313" key="4">
    <source>
        <dbReference type="Proteomes" id="UP001589609"/>
    </source>
</evidence>
<accession>A0ABV5WAD3</accession>
<evidence type="ECO:0000256" key="1">
    <source>
        <dbReference type="ARBA" id="ARBA00008909"/>
    </source>
</evidence>
<evidence type="ECO:0000256" key="2">
    <source>
        <dbReference type="ARBA" id="ARBA00022705"/>
    </source>
</evidence>
<comment type="caution">
    <text evidence="3">The sequence shown here is derived from an EMBL/GenBank/DDBJ whole genome shotgun (WGS) entry which is preliminary data.</text>
</comment>
<organism evidence="3 4">
    <name type="scientific">Ectobacillus funiculus</name>
    <dbReference type="NCBI Taxonomy" id="137993"/>
    <lineage>
        <taxon>Bacteria</taxon>
        <taxon>Bacillati</taxon>
        <taxon>Bacillota</taxon>
        <taxon>Bacilli</taxon>
        <taxon>Bacillales</taxon>
        <taxon>Bacillaceae</taxon>
        <taxon>Ectobacillus</taxon>
    </lineage>
</organism>
<keyword evidence="2" id="KW-0235">DNA replication</keyword>
<dbReference type="Pfam" id="PF01446">
    <property type="entry name" value="Rep_1"/>
    <property type="match status" value="1"/>
</dbReference>
<sequence length="355" mass="42637">MKIERQFLEKIVKNREYNEIFQAYYEKLHGETKDDKLERKRDHLKDCNALWFIDRYEIARVKDFQKTNLCKDKFCNNCKKVKQAARMSKFIPLIRPYSRSMYQLTLTVPNVRGEQLGETIDDLFKAFSMLINYLKGKKKIKGVDFERFKYEGAIRSLEVTYKGNEYHPHLHALVVLHINPLDDAMIRRHKNVYSKDFKGNREDRLFSDAEVLIQKVWYLLINKQRVFKRAIDELDKGYSCQLDKFKESDFIELFKYMTKATNEDDATMNYRQFKTLYYALLNRRQIQGYGCFFNLKDEEVSMEEVNELYDAIIEELKQKESPLSVSETPNELMQDTEYTLISRKRIYAYLKQLRD</sequence>
<reference evidence="3 4" key="1">
    <citation type="submission" date="2024-09" db="EMBL/GenBank/DDBJ databases">
        <authorList>
            <person name="Sun Q."/>
            <person name="Mori K."/>
        </authorList>
    </citation>
    <scope>NUCLEOTIDE SEQUENCE [LARGE SCALE GENOMIC DNA]</scope>
    <source>
        <strain evidence="3 4">JCM 11201</strain>
    </source>
</reference>
<keyword evidence="4" id="KW-1185">Reference proteome</keyword>
<evidence type="ECO:0000313" key="3">
    <source>
        <dbReference type="EMBL" id="MFB9757545.1"/>
    </source>
</evidence>
<comment type="similarity">
    <text evidence="1">Belongs to the Gram-positive plasmids replication protein type 1 family.</text>
</comment>
<dbReference type="Proteomes" id="UP001589609">
    <property type="component" value="Unassembled WGS sequence"/>
</dbReference>